<protein>
    <submittedName>
        <fullName evidence="1">Uncharacterized protein</fullName>
    </submittedName>
</protein>
<evidence type="ECO:0000313" key="1">
    <source>
        <dbReference type="EMBL" id="CAK9035372.1"/>
    </source>
</evidence>
<feature type="non-terminal residue" evidence="1">
    <location>
        <position position="53"/>
    </location>
</feature>
<accession>A0ABP0L9B3</accession>
<sequence length="53" mass="5753">MAMSAMASAAWSPTAGFAFEGFDRQEQKRDREGAMDRAVVIPTGHHNNPFVSA</sequence>
<evidence type="ECO:0000313" key="2">
    <source>
        <dbReference type="Proteomes" id="UP001642464"/>
    </source>
</evidence>
<proteinExistence type="predicted"/>
<dbReference type="Proteomes" id="UP001642464">
    <property type="component" value="Unassembled WGS sequence"/>
</dbReference>
<organism evidence="1 2">
    <name type="scientific">Durusdinium trenchii</name>
    <dbReference type="NCBI Taxonomy" id="1381693"/>
    <lineage>
        <taxon>Eukaryota</taxon>
        <taxon>Sar</taxon>
        <taxon>Alveolata</taxon>
        <taxon>Dinophyceae</taxon>
        <taxon>Suessiales</taxon>
        <taxon>Symbiodiniaceae</taxon>
        <taxon>Durusdinium</taxon>
    </lineage>
</organism>
<reference evidence="1 2" key="1">
    <citation type="submission" date="2024-02" db="EMBL/GenBank/DDBJ databases">
        <authorList>
            <person name="Chen Y."/>
            <person name="Shah S."/>
            <person name="Dougan E. K."/>
            <person name="Thang M."/>
            <person name="Chan C."/>
        </authorList>
    </citation>
    <scope>NUCLEOTIDE SEQUENCE [LARGE SCALE GENOMIC DNA]</scope>
</reference>
<gene>
    <name evidence="1" type="ORF">SCF082_LOCUS21254</name>
</gene>
<name>A0ABP0L9B3_9DINO</name>
<comment type="caution">
    <text evidence="1">The sequence shown here is derived from an EMBL/GenBank/DDBJ whole genome shotgun (WGS) entry which is preliminary data.</text>
</comment>
<dbReference type="EMBL" id="CAXAMM010015036">
    <property type="protein sequence ID" value="CAK9035372.1"/>
    <property type="molecule type" value="Genomic_DNA"/>
</dbReference>
<keyword evidence="2" id="KW-1185">Reference proteome</keyword>